<feature type="transmembrane region" description="Helical" evidence="1">
    <location>
        <begin position="181"/>
        <end position="201"/>
    </location>
</feature>
<organism evidence="2 3">
    <name type="scientific">Nocardioides anomalus</name>
    <dbReference type="NCBI Taxonomy" id="2712223"/>
    <lineage>
        <taxon>Bacteria</taxon>
        <taxon>Bacillati</taxon>
        <taxon>Actinomycetota</taxon>
        <taxon>Actinomycetes</taxon>
        <taxon>Propionibacteriales</taxon>
        <taxon>Nocardioidaceae</taxon>
        <taxon>Nocardioides</taxon>
    </lineage>
</organism>
<feature type="transmembrane region" description="Helical" evidence="1">
    <location>
        <begin position="331"/>
        <end position="355"/>
    </location>
</feature>
<feature type="transmembrane region" description="Helical" evidence="1">
    <location>
        <begin position="42"/>
        <end position="63"/>
    </location>
</feature>
<feature type="transmembrane region" description="Helical" evidence="1">
    <location>
        <begin position="481"/>
        <end position="505"/>
    </location>
</feature>
<dbReference type="EMBL" id="CP049257">
    <property type="protein sequence ID" value="QIG44571.1"/>
    <property type="molecule type" value="Genomic_DNA"/>
</dbReference>
<feature type="transmembrane region" description="Helical" evidence="1">
    <location>
        <begin position="375"/>
        <end position="395"/>
    </location>
</feature>
<dbReference type="KEGG" id="nano:G5V58_18870"/>
<accession>A0A6G6WGV9</accession>
<gene>
    <name evidence="2" type="ORF">G5V58_18870</name>
</gene>
<feature type="transmembrane region" description="Helical" evidence="1">
    <location>
        <begin position="150"/>
        <end position="169"/>
    </location>
</feature>
<keyword evidence="1" id="KW-0472">Membrane</keyword>
<feature type="transmembrane region" description="Helical" evidence="1">
    <location>
        <begin position="110"/>
        <end position="130"/>
    </location>
</feature>
<evidence type="ECO:0000313" key="2">
    <source>
        <dbReference type="EMBL" id="QIG44571.1"/>
    </source>
</evidence>
<keyword evidence="3" id="KW-1185">Reference proteome</keyword>
<protein>
    <submittedName>
        <fullName evidence="2">Uncharacterized protein</fullName>
    </submittedName>
</protein>
<evidence type="ECO:0000313" key="3">
    <source>
        <dbReference type="Proteomes" id="UP000502996"/>
    </source>
</evidence>
<dbReference type="AlphaFoldDB" id="A0A6G6WGV9"/>
<proteinExistence type="predicted"/>
<reference evidence="2 3" key="1">
    <citation type="submission" date="2020-02" db="EMBL/GenBank/DDBJ databases">
        <title>Full genome sequence of Nocardioides sp. R-3366.</title>
        <authorList>
            <person name="Im W.-T."/>
        </authorList>
    </citation>
    <scope>NUCLEOTIDE SEQUENCE [LARGE SCALE GENOMIC DNA]</scope>
    <source>
        <strain evidence="2 3">R-3366</strain>
    </source>
</reference>
<sequence length="581" mass="61265">MSTRLRRLLVVLLGPLWVRTLRDPVREGHLRLDTLSRTERHLARAALVLLGVLLVSVLAPGVWRSGTLLQLTGSGNTLSFAPAAAVPVLLLGLLLGLITLMWGALDASPLVRVVVAVAYLLCFATVSFGSGFTVGADAWVLRHLAGLLEIGYLGVIGVLVLSAVLHPLVRHRPRTAAVSAWVLRALVLLALVVQFGALAWGNVEAQREGQPVTVPGLVDSSLYTLNSLLVPLVFAAAVAVIDFALDVSTSLSEPARVLERRWLLLTVATAVAVKVLVQVVLAWDTWSAQLTYQPVALARTAAYTVALVVLVALVTRFPASEDFPLAKERATYAGSAVLSAPFLLTVVGIGVALFVSGELGSDLGESLNRHLPSEWLSGDGLSILGGLAVVGGLLLMRRSAGGFGDELGSVLVVLGAWTLGVRIPNALGLHLGFSVPTVDLVVTLGVALVLALRWRRLSPAALVALLTLLLFSWLVTSRGDYLSFLGALVGLPATVVVVFGIVLTLASGSSFASAGSRRLPADARPLLFVGYLLVSVSILFWVEVTHESDPDDLALLGFTTLGIPMAAWLAGRRIVPRPSAD</sequence>
<feature type="transmembrane region" description="Helical" evidence="1">
    <location>
        <begin position="301"/>
        <end position="319"/>
    </location>
</feature>
<feature type="transmembrane region" description="Helical" evidence="1">
    <location>
        <begin position="83"/>
        <end position="103"/>
    </location>
</feature>
<feature type="transmembrane region" description="Helical" evidence="1">
    <location>
        <begin position="262"/>
        <end position="281"/>
    </location>
</feature>
<name>A0A6G6WGV9_9ACTN</name>
<keyword evidence="1" id="KW-1133">Transmembrane helix</keyword>
<feature type="transmembrane region" description="Helical" evidence="1">
    <location>
        <begin position="554"/>
        <end position="571"/>
    </location>
</feature>
<feature type="transmembrane region" description="Helical" evidence="1">
    <location>
        <begin position="407"/>
        <end position="423"/>
    </location>
</feature>
<feature type="transmembrane region" description="Helical" evidence="1">
    <location>
        <begin position="457"/>
        <end position="475"/>
    </location>
</feature>
<feature type="transmembrane region" description="Helical" evidence="1">
    <location>
        <begin position="429"/>
        <end position="450"/>
    </location>
</feature>
<feature type="transmembrane region" description="Helical" evidence="1">
    <location>
        <begin position="526"/>
        <end position="542"/>
    </location>
</feature>
<dbReference type="Proteomes" id="UP000502996">
    <property type="component" value="Chromosome"/>
</dbReference>
<evidence type="ECO:0000256" key="1">
    <source>
        <dbReference type="SAM" id="Phobius"/>
    </source>
</evidence>
<feature type="transmembrane region" description="Helical" evidence="1">
    <location>
        <begin position="221"/>
        <end position="241"/>
    </location>
</feature>
<dbReference type="RefSeq" id="WP_165236230.1">
    <property type="nucleotide sequence ID" value="NZ_CP049257.1"/>
</dbReference>
<keyword evidence="1" id="KW-0812">Transmembrane</keyword>